<dbReference type="InterPro" id="IPR019012">
    <property type="entry name" value="RNA_cap_Gua-N2-MeTrfase"/>
</dbReference>
<dbReference type="PANTHER" id="PTHR14741:SF32">
    <property type="entry name" value="TRIMETHYLGUANOSINE SYNTHASE"/>
    <property type="match status" value="1"/>
</dbReference>
<dbReference type="AlphaFoldDB" id="A0A6C0CHN1"/>
<protein>
    <recommendedName>
        <fullName evidence="3">Methyltransferase</fullName>
    </recommendedName>
</protein>
<dbReference type="GO" id="GO:0008168">
    <property type="term" value="F:methyltransferase activity"/>
    <property type="evidence" value="ECO:0007669"/>
    <property type="project" value="InterPro"/>
</dbReference>
<evidence type="ECO:0000313" key="2">
    <source>
        <dbReference type="EMBL" id="QHT03702.1"/>
    </source>
</evidence>
<sequence>MKTRRIHVRRRRTQRGRGKQDFPFKKGVDYNKLVVTEEGEYSMTKRNDGETLLRHMKSVVGSTKSKTITDLTGNVGSDTILFALNFEKVKSIEINPENFKALKNNVEEFGLANVDLYEGDSTKVYDWHTDVLYIDAPWGGPDYKTKDNLDLYLGDKRVDLFVKDVIERKNRPKYIFLKVPRNYNFDRIYDLDVDVEKFKIRGYYLLAITL</sequence>
<organism evidence="2">
    <name type="scientific">viral metagenome</name>
    <dbReference type="NCBI Taxonomy" id="1070528"/>
    <lineage>
        <taxon>unclassified sequences</taxon>
        <taxon>metagenomes</taxon>
        <taxon>organismal metagenomes</taxon>
    </lineage>
</organism>
<evidence type="ECO:0000256" key="1">
    <source>
        <dbReference type="SAM" id="MobiDB-lite"/>
    </source>
</evidence>
<feature type="compositionally biased region" description="Basic residues" evidence="1">
    <location>
        <begin position="1"/>
        <end position="17"/>
    </location>
</feature>
<accession>A0A6C0CHN1</accession>
<dbReference type="InterPro" id="IPR029063">
    <property type="entry name" value="SAM-dependent_MTases_sf"/>
</dbReference>
<feature type="region of interest" description="Disordered" evidence="1">
    <location>
        <begin position="1"/>
        <end position="21"/>
    </location>
</feature>
<evidence type="ECO:0008006" key="3">
    <source>
        <dbReference type="Google" id="ProtNLM"/>
    </source>
</evidence>
<dbReference type="Pfam" id="PF09445">
    <property type="entry name" value="Methyltransf_15"/>
    <property type="match status" value="1"/>
</dbReference>
<dbReference type="GO" id="GO:0036261">
    <property type="term" value="P:7-methylguanosine cap hypermethylation"/>
    <property type="evidence" value="ECO:0007669"/>
    <property type="project" value="InterPro"/>
</dbReference>
<dbReference type="PANTHER" id="PTHR14741">
    <property type="entry name" value="S-ADENOSYLMETHIONINE-DEPENDENT METHYLTRANSFERASE RELATED"/>
    <property type="match status" value="1"/>
</dbReference>
<proteinExistence type="predicted"/>
<reference evidence="2" key="1">
    <citation type="journal article" date="2020" name="Nature">
        <title>Giant virus diversity and host interactions through global metagenomics.</title>
        <authorList>
            <person name="Schulz F."/>
            <person name="Roux S."/>
            <person name="Paez-Espino D."/>
            <person name="Jungbluth S."/>
            <person name="Walsh D.A."/>
            <person name="Denef V.J."/>
            <person name="McMahon K.D."/>
            <person name="Konstantinidis K.T."/>
            <person name="Eloe-Fadrosh E.A."/>
            <person name="Kyrpides N.C."/>
            <person name="Woyke T."/>
        </authorList>
    </citation>
    <scope>NUCLEOTIDE SEQUENCE</scope>
    <source>
        <strain evidence="2">GVMAG-M-3300021120-1</strain>
    </source>
</reference>
<dbReference type="Gene3D" id="3.40.50.150">
    <property type="entry name" value="Vaccinia Virus protein VP39"/>
    <property type="match status" value="1"/>
</dbReference>
<dbReference type="SUPFAM" id="SSF53335">
    <property type="entry name" value="S-adenosyl-L-methionine-dependent methyltransferases"/>
    <property type="match status" value="1"/>
</dbReference>
<name>A0A6C0CHN1_9ZZZZ</name>
<dbReference type="EMBL" id="MN739416">
    <property type="protein sequence ID" value="QHT03702.1"/>
    <property type="molecule type" value="Genomic_DNA"/>
</dbReference>